<dbReference type="InterPro" id="IPR020904">
    <property type="entry name" value="Sc_DH/Rdtase_CS"/>
</dbReference>
<dbReference type="InterPro" id="IPR011283">
    <property type="entry name" value="Acetoacetyl-CoA_reductase"/>
</dbReference>
<protein>
    <submittedName>
        <fullName evidence="5">Beta-ketoacyl-ACP reductase</fullName>
    </submittedName>
</protein>
<dbReference type="RefSeq" id="WP_143823302.1">
    <property type="nucleotide sequence ID" value="NZ_MUYT01000007.1"/>
</dbReference>
<dbReference type="PRINTS" id="PR00080">
    <property type="entry name" value="SDRFAMILY"/>
</dbReference>
<dbReference type="InterPro" id="IPR036291">
    <property type="entry name" value="NAD(P)-bd_dom_sf"/>
</dbReference>
<dbReference type="Pfam" id="PF00106">
    <property type="entry name" value="adh_short"/>
    <property type="match status" value="1"/>
</dbReference>
<dbReference type="OrthoDB" id="9806974at2"/>
<evidence type="ECO:0000256" key="3">
    <source>
        <dbReference type="RuleBase" id="RU000363"/>
    </source>
</evidence>
<dbReference type="Proteomes" id="UP000191094">
    <property type="component" value="Unassembled WGS sequence"/>
</dbReference>
<keyword evidence="6" id="KW-1185">Reference proteome</keyword>
<dbReference type="PANTHER" id="PTHR42879:SF2">
    <property type="entry name" value="3-OXOACYL-[ACYL-CARRIER-PROTEIN] REDUCTASE FABG"/>
    <property type="match status" value="1"/>
</dbReference>
<organism evidence="5 6">
    <name type="scientific">Lwoffella lincolnii</name>
    <dbReference type="NCBI Taxonomy" id="90241"/>
    <lineage>
        <taxon>Bacteria</taxon>
        <taxon>Pseudomonadati</taxon>
        <taxon>Pseudomonadota</taxon>
        <taxon>Gammaproteobacteria</taxon>
        <taxon>Moraxellales</taxon>
        <taxon>Moraxellaceae</taxon>
        <taxon>Lwoffella</taxon>
    </lineage>
</organism>
<proteinExistence type="inferred from homology"/>
<evidence type="ECO:0000256" key="2">
    <source>
        <dbReference type="ARBA" id="ARBA00023002"/>
    </source>
</evidence>
<comment type="similarity">
    <text evidence="1 3">Belongs to the short-chain dehydrogenases/reductases (SDR) family.</text>
</comment>
<accession>A0A1T0CEK3</accession>
<dbReference type="InterPro" id="IPR002347">
    <property type="entry name" value="SDR_fam"/>
</dbReference>
<dbReference type="FunFam" id="3.40.50.720:FF:000173">
    <property type="entry name" value="3-oxoacyl-[acyl-carrier protein] reductase"/>
    <property type="match status" value="1"/>
</dbReference>
<dbReference type="NCBIfam" id="TIGR01829">
    <property type="entry name" value="AcAcCoA_reduct"/>
    <property type="match status" value="1"/>
</dbReference>
<dbReference type="PRINTS" id="PR00081">
    <property type="entry name" value="GDHRDH"/>
</dbReference>
<evidence type="ECO:0000313" key="5">
    <source>
        <dbReference type="EMBL" id="OOS20780.1"/>
    </source>
</evidence>
<dbReference type="InterPro" id="IPR057326">
    <property type="entry name" value="KR_dom"/>
</dbReference>
<dbReference type="InterPro" id="IPR050259">
    <property type="entry name" value="SDR"/>
</dbReference>
<gene>
    <name evidence="5" type="ORF">B0682_05965</name>
</gene>
<evidence type="ECO:0000256" key="1">
    <source>
        <dbReference type="ARBA" id="ARBA00006484"/>
    </source>
</evidence>
<keyword evidence="2" id="KW-0560">Oxidoreductase</keyword>
<dbReference type="Gene3D" id="3.40.50.720">
    <property type="entry name" value="NAD(P)-binding Rossmann-like Domain"/>
    <property type="match status" value="1"/>
</dbReference>
<name>A0A1T0CEK3_9GAMM</name>
<dbReference type="GO" id="GO:0005737">
    <property type="term" value="C:cytoplasm"/>
    <property type="evidence" value="ECO:0007669"/>
    <property type="project" value="InterPro"/>
</dbReference>
<feature type="domain" description="Ketoreductase" evidence="4">
    <location>
        <begin position="12"/>
        <end position="195"/>
    </location>
</feature>
<dbReference type="SUPFAM" id="SSF51735">
    <property type="entry name" value="NAD(P)-binding Rossmann-fold domains"/>
    <property type="match status" value="1"/>
</dbReference>
<dbReference type="GO" id="GO:0018454">
    <property type="term" value="F:acetoacetyl-CoA reductase activity"/>
    <property type="evidence" value="ECO:0007669"/>
    <property type="project" value="InterPro"/>
</dbReference>
<dbReference type="NCBIfam" id="NF009466">
    <property type="entry name" value="PRK12826.1-2"/>
    <property type="match status" value="1"/>
</dbReference>
<evidence type="ECO:0000313" key="6">
    <source>
        <dbReference type="Proteomes" id="UP000191094"/>
    </source>
</evidence>
<dbReference type="GO" id="GO:0042619">
    <property type="term" value="P:poly-hydroxybutyrate biosynthetic process"/>
    <property type="evidence" value="ECO:0007669"/>
    <property type="project" value="InterPro"/>
</dbReference>
<dbReference type="GO" id="GO:0032787">
    <property type="term" value="P:monocarboxylic acid metabolic process"/>
    <property type="evidence" value="ECO:0007669"/>
    <property type="project" value="UniProtKB-ARBA"/>
</dbReference>
<sequence>MNHDTPNTNKQPIALVTGALGGIGTAICRKLVDNGYQVIATLSKHDPERIQQWCEDYGFNPDDFEFIALDVSNHDDATQLLEATLNKYDSIDVLINSAGITRDSTFKKMTFEQWKEVIDTNLTSLYTVVRPVFLRMLEQNHGRIVNISSVNGLRGQYGQTNYSATKAGIIGFSKALAHEGAKSNVTCNVVAPGYTMTPMVAKVPEKILDKIRTSIPMERLAAAEEIAAACMYLISPEAIFVTGETISVNGGQYMS</sequence>
<reference evidence="5 6" key="1">
    <citation type="submission" date="2017-02" db="EMBL/GenBank/DDBJ databases">
        <title>Draft genome sequence of Moraxella lincolnii CCUG 9405T type strain.</title>
        <authorList>
            <person name="Salva-Serra F."/>
            <person name="Engstrom-Jakobsson H."/>
            <person name="Thorell K."/>
            <person name="Jaen-Luchoro D."/>
            <person name="Gonzales-Siles L."/>
            <person name="Karlsson R."/>
            <person name="Yazdan S."/>
            <person name="Boulund F."/>
            <person name="Johnning A."/>
            <person name="Engstrand L."/>
            <person name="Kristiansson E."/>
            <person name="Moore E."/>
        </authorList>
    </citation>
    <scope>NUCLEOTIDE SEQUENCE [LARGE SCALE GENOMIC DNA]</scope>
    <source>
        <strain evidence="5 6">CCUG 9405</strain>
    </source>
</reference>
<dbReference type="EMBL" id="MUYT01000007">
    <property type="protein sequence ID" value="OOS20780.1"/>
    <property type="molecule type" value="Genomic_DNA"/>
</dbReference>
<dbReference type="NCBIfam" id="NF009464">
    <property type="entry name" value="PRK12824.1"/>
    <property type="match status" value="1"/>
</dbReference>
<evidence type="ECO:0000259" key="4">
    <source>
        <dbReference type="SMART" id="SM00822"/>
    </source>
</evidence>
<dbReference type="STRING" id="90241.B0682_05965"/>
<dbReference type="PANTHER" id="PTHR42879">
    <property type="entry name" value="3-OXOACYL-(ACYL-CARRIER-PROTEIN) REDUCTASE"/>
    <property type="match status" value="1"/>
</dbReference>
<dbReference type="AlphaFoldDB" id="A0A1T0CEK3"/>
<comment type="caution">
    <text evidence="5">The sequence shown here is derived from an EMBL/GenBank/DDBJ whole genome shotgun (WGS) entry which is preliminary data.</text>
</comment>
<dbReference type="SMART" id="SM00822">
    <property type="entry name" value="PKS_KR"/>
    <property type="match status" value="1"/>
</dbReference>
<dbReference type="PROSITE" id="PS00061">
    <property type="entry name" value="ADH_SHORT"/>
    <property type="match status" value="1"/>
</dbReference>